<dbReference type="Gene3D" id="3.40.50.10860">
    <property type="entry name" value="Leucine Dehydrogenase, chain A, domain 1"/>
    <property type="match status" value="1"/>
</dbReference>
<dbReference type="Proteomes" id="UP000015381">
    <property type="component" value="Chromosome I"/>
</dbReference>
<dbReference type="CDD" id="cd01076">
    <property type="entry name" value="NAD_bind_1_Glu_DH"/>
    <property type="match status" value="1"/>
</dbReference>
<dbReference type="RefSeq" id="WP_008526780.1">
    <property type="nucleotide sequence ID" value="NC_021921.1"/>
</dbReference>
<evidence type="ECO:0000256" key="3">
    <source>
        <dbReference type="ARBA" id="ARBA00023002"/>
    </source>
</evidence>
<dbReference type="PIRSF" id="PIRSF000185">
    <property type="entry name" value="Glu_DH"/>
    <property type="match status" value="1"/>
</dbReference>
<dbReference type="EMBL" id="HF571520">
    <property type="protein sequence ID" value="CCQ34712.1"/>
    <property type="molecule type" value="Genomic_DNA"/>
</dbReference>
<dbReference type="SMART" id="SM00839">
    <property type="entry name" value="ELFV_dehydrog"/>
    <property type="match status" value="1"/>
</dbReference>
<evidence type="ECO:0000256" key="4">
    <source>
        <dbReference type="PIRNR" id="PIRNR000185"/>
    </source>
</evidence>
<dbReference type="InterPro" id="IPR006095">
    <property type="entry name" value="Glu/Leu/Phe/Val/Trp_DH"/>
</dbReference>
<accession>F7PLC7</accession>
<evidence type="ECO:0000256" key="8">
    <source>
        <dbReference type="RuleBase" id="RU004417"/>
    </source>
</evidence>
<dbReference type="PATRIC" id="fig|1033806.12.peg.2595"/>
<keyword evidence="6" id="KW-0547">Nucleotide-binding</keyword>
<feature type="binding site" evidence="6">
    <location>
        <position position="190"/>
    </location>
    <ligand>
        <name>NAD(+)</name>
        <dbReference type="ChEBI" id="CHEBI:57540"/>
    </ligand>
</feature>
<reference evidence="11 12" key="2">
    <citation type="journal article" date="2013" name="PLoS ONE">
        <title>INDIGO - INtegrated Data Warehouse of MIcrobial GenOmes with Examples from the Red Sea Extremophiles.</title>
        <authorList>
            <person name="Alam I."/>
            <person name="Antunes A."/>
            <person name="Kamau A.A."/>
            <person name="Ba Alawi W."/>
            <person name="Kalkatawi M."/>
            <person name="Stingl U."/>
            <person name="Bajic V.B."/>
        </authorList>
    </citation>
    <scope>NUCLEOTIDE SEQUENCE [LARGE SCALE GENOMIC DNA]</scope>
    <source>
        <strain evidence="11 12">SARL4B</strain>
    </source>
</reference>
<keyword evidence="13" id="KW-1185">Reference proteome</keyword>
<dbReference type="STRING" id="1033806.HTIA_2607"/>
<dbReference type="GO" id="GO:0004352">
    <property type="term" value="F:glutamate dehydrogenase (NAD+) activity"/>
    <property type="evidence" value="ECO:0007669"/>
    <property type="project" value="TreeGrafter"/>
</dbReference>
<feature type="binding site" evidence="6">
    <location>
        <position position="70"/>
    </location>
    <ligand>
        <name>substrate</name>
    </ligand>
</feature>
<proteinExistence type="inferred from homology"/>
<reference evidence="11 12" key="1">
    <citation type="journal article" date="2011" name="J. Bacteriol.">
        <title>Genome sequence of Halorhabdus tiamatea, the first archaeon isolated from a deep-sea anoxic brine lake.</title>
        <authorList>
            <person name="Antunes A."/>
            <person name="Alam I."/>
            <person name="Bajic V.B."/>
            <person name="Stingl U."/>
        </authorList>
    </citation>
    <scope>NUCLEOTIDE SEQUENCE [LARGE SCALE GENOMIC DNA]</scope>
    <source>
        <strain evidence="11 12">SARL4B</strain>
    </source>
</reference>
<dbReference type="AlphaFoldDB" id="F7PLC7"/>
<feature type="active site" description="Proton donor" evidence="5">
    <location>
        <position position="106"/>
    </location>
</feature>
<evidence type="ECO:0000256" key="7">
    <source>
        <dbReference type="PIRSR" id="PIRSR000185-3"/>
    </source>
</evidence>
<dbReference type="OrthoDB" id="6425at2157"/>
<evidence type="ECO:0000256" key="6">
    <source>
        <dbReference type="PIRSR" id="PIRSR000185-2"/>
    </source>
</evidence>
<evidence type="ECO:0000313" key="10">
    <source>
        <dbReference type="EMBL" id="CCQ34712.1"/>
    </source>
</evidence>
<keyword evidence="6" id="KW-0520">NAD</keyword>
<comment type="subunit">
    <text evidence="2">Homohexamer.</text>
</comment>
<sequence length="418" mass="45489">MSNSVNPYESLQSQIDDASAYLEAGDDVLESLKQPQRVLETTLTVEMDDGSLETFKAFRSQFNDARGPYKGGIRYHPGVNRDEVKALSGWMVYKCATVGIPLGGGKGGIVIDPSEYSESELERITRAFAVELRPLIGEDRDVPAPDVNTGQREMNWIKDTYETLENTTEPGVVTGKSLDSGGSEGRVEATGRSSMLVAREAFEYLDRDISEATVAVQGYGNAGWITADLLEDLGASIVAVSDSSGAIRTDDEFDPRAVKDHKRETGSVVGYDGADEELTNDELLTLDVDILVPAALENAIDEELAQAVSADVIVEAANGPLTPKADEVLADEDVLVIPDILANAGGVTVSYFEWVQNRQRNYWSEERVNEELEDVIVTAFDDLVSAYENEDLPTLRVAAYVVALRRVLSASEQAGYWG</sequence>
<dbReference type="InterPro" id="IPR033524">
    <property type="entry name" value="Glu/Leu/Phe/Val_DH_AS"/>
</dbReference>
<dbReference type="Gene3D" id="3.40.50.720">
    <property type="entry name" value="NAD(P)-binding Rossmann-like Domain"/>
    <property type="match status" value="1"/>
</dbReference>
<protein>
    <recommendedName>
        <fullName evidence="4">Glutamate dehydrogenase</fullName>
    </recommendedName>
</protein>
<evidence type="ECO:0000256" key="2">
    <source>
        <dbReference type="ARBA" id="ARBA00011643"/>
    </source>
</evidence>
<evidence type="ECO:0000259" key="9">
    <source>
        <dbReference type="SMART" id="SM00839"/>
    </source>
</evidence>
<dbReference type="Pfam" id="PF02812">
    <property type="entry name" value="ELFV_dehydrog_N"/>
    <property type="match status" value="1"/>
</dbReference>
<evidence type="ECO:0000313" key="11">
    <source>
        <dbReference type="EMBL" id="ERJ05177.1"/>
    </source>
</evidence>
<dbReference type="GO" id="GO:0006538">
    <property type="term" value="P:L-glutamate catabolic process"/>
    <property type="evidence" value="ECO:0007669"/>
    <property type="project" value="TreeGrafter"/>
</dbReference>
<dbReference type="InterPro" id="IPR033922">
    <property type="entry name" value="NAD_bind_Glu_DH"/>
</dbReference>
<evidence type="ECO:0000313" key="12">
    <source>
        <dbReference type="Proteomes" id="UP000003861"/>
    </source>
</evidence>
<evidence type="ECO:0000313" key="13">
    <source>
        <dbReference type="Proteomes" id="UP000015381"/>
    </source>
</evidence>
<feature type="binding site" evidence="6">
    <location>
        <position position="221"/>
    </location>
    <ligand>
        <name>NAD(+)</name>
        <dbReference type="ChEBI" id="CHEBI:57540"/>
    </ligand>
</feature>
<dbReference type="PRINTS" id="PR00082">
    <property type="entry name" value="GLFDHDRGNASE"/>
</dbReference>
<feature type="domain" description="Glutamate/phenylalanine/leucine/valine/L-tryptophan dehydrogenase C-terminal" evidence="9">
    <location>
        <begin position="183"/>
        <end position="415"/>
    </location>
</feature>
<feature type="site" description="Important for catalysis" evidence="7">
    <location>
        <position position="146"/>
    </location>
</feature>
<dbReference type="KEGG" id="hti:HTIA_2607"/>
<name>F7PLC7_9EURY</name>
<feature type="binding site" evidence="6">
    <location>
        <position position="350"/>
    </location>
    <ligand>
        <name>substrate</name>
    </ligand>
</feature>
<dbReference type="SUPFAM" id="SSF51735">
    <property type="entry name" value="NAD(P)-binding Rossmann-fold domains"/>
    <property type="match status" value="1"/>
</dbReference>
<dbReference type="eggNOG" id="arCOG01352">
    <property type="taxonomic scope" value="Archaea"/>
</dbReference>
<evidence type="ECO:0000256" key="1">
    <source>
        <dbReference type="ARBA" id="ARBA00006382"/>
    </source>
</evidence>
<reference evidence="10 13" key="3">
    <citation type="journal article" date="2014" name="Environ. Microbiol.">
        <title>Halorhabdus tiamatea: proteogenomics and glycosidase activity measurements identify the first cultivated euryarchaeon from a deep-sea anoxic brine lake as potential polysaccharide degrader.</title>
        <authorList>
            <person name="Werner J."/>
            <person name="Ferrer M."/>
            <person name="Michel G."/>
            <person name="Mann A.J."/>
            <person name="Huang S."/>
            <person name="Juarez S."/>
            <person name="Ciordia S."/>
            <person name="Albar J.P."/>
            <person name="Alcaide M."/>
            <person name="La Cono V."/>
            <person name="Yakimov M.M."/>
            <person name="Antunes A."/>
            <person name="Taborda M."/>
            <person name="Da Costa M.S."/>
            <person name="Amann R.I."/>
            <person name="Gloeckner F.O."/>
            <person name="Golyshina O.V."/>
            <person name="Golyshin P.N."/>
            <person name="Teeling H."/>
        </authorList>
    </citation>
    <scope>NUCLEOTIDE SEQUENCE [LARGE SCALE GENOMIC DNA]</scope>
    <source>
        <strain evidence="13">SARL4B</strain>
        <strain evidence="10">Type strain: SARL4B</strain>
    </source>
</reference>
<dbReference type="InterPro" id="IPR036291">
    <property type="entry name" value="NAD(P)-bd_dom_sf"/>
</dbReference>
<gene>
    <name evidence="11" type="primary">gdhA1</name>
    <name evidence="11" type="ORF">HLRTI_002847</name>
    <name evidence="10" type="ORF">HTIA_2607</name>
</gene>
<feature type="binding site" evidence="6">
    <location>
        <position position="94"/>
    </location>
    <ligand>
        <name>substrate</name>
    </ligand>
</feature>
<dbReference type="SUPFAM" id="SSF53223">
    <property type="entry name" value="Aminoacid dehydrogenase-like, N-terminal domain"/>
    <property type="match status" value="1"/>
</dbReference>
<organism evidence="11 12">
    <name type="scientific">Halorhabdus tiamatea SARL4B</name>
    <dbReference type="NCBI Taxonomy" id="1033806"/>
    <lineage>
        <taxon>Archaea</taxon>
        <taxon>Methanobacteriati</taxon>
        <taxon>Methanobacteriota</taxon>
        <taxon>Stenosarchaea group</taxon>
        <taxon>Halobacteria</taxon>
        <taxon>Halobacteriales</taxon>
        <taxon>Haloarculaceae</taxon>
        <taxon>Halorhabdus</taxon>
    </lineage>
</organism>
<dbReference type="InterPro" id="IPR006096">
    <property type="entry name" value="Glu/Leu/Phe/Val/Trp_DH_C"/>
</dbReference>
<dbReference type="GeneID" id="23798849"/>
<dbReference type="InterPro" id="IPR046346">
    <property type="entry name" value="Aminoacid_DH-like_N_sf"/>
</dbReference>
<dbReference type="PROSITE" id="PS00074">
    <property type="entry name" value="GLFV_DEHYDROGENASE"/>
    <property type="match status" value="1"/>
</dbReference>
<dbReference type="GO" id="GO:0000166">
    <property type="term" value="F:nucleotide binding"/>
    <property type="evidence" value="ECO:0007669"/>
    <property type="project" value="UniProtKB-KW"/>
</dbReference>
<keyword evidence="3 4" id="KW-0560">Oxidoreductase</keyword>
<dbReference type="InterPro" id="IPR006097">
    <property type="entry name" value="Glu/Leu/Phe/Val/Trp_DH_dimer"/>
</dbReference>
<dbReference type="HOGENOM" id="CLU_025763_1_2_2"/>
<dbReference type="PANTHER" id="PTHR11606:SF13">
    <property type="entry name" value="GLUTAMATE DEHYDROGENASE 1, MITOCHONDRIAL"/>
    <property type="match status" value="1"/>
</dbReference>
<dbReference type="PANTHER" id="PTHR11606">
    <property type="entry name" value="GLUTAMATE DEHYDROGENASE"/>
    <property type="match status" value="1"/>
</dbReference>
<comment type="similarity">
    <text evidence="1 4 8">Belongs to the Glu/Leu/Phe/Val dehydrogenases family.</text>
</comment>
<dbReference type="Pfam" id="PF00208">
    <property type="entry name" value="ELFV_dehydrog"/>
    <property type="match status" value="1"/>
</dbReference>
<dbReference type="InterPro" id="IPR014362">
    <property type="entry name" value="Glu_DH"/>
</dbReference>
<evidence type="ECO:0000256" key="5">
    <source>
        <dbReference type="PIRSR" id="PIRSR000185-1"/>
    </source>
</evidence>
<dbReference type="EMBL" id="AFNT02000042">
    <property type="protein sequence ID" value="ERJ05177.1"/>
    <property type="molecule type" value="Genomic_DNA"/>
</dbReference>
<dbReference type="Proteomes" id="UP000003861">
    <property type="component" value="Unassembled WGS sequence"/>
</dbReference>